<dbReference type="EMBL" id="LUEZ02000012">
    <property type="protein sequence ID" value="RDB28333.1"/>
    <property type="molecule type" value="Genomic_DNA"/>
</dbReference>
<dbReference type="SMART" id="SM00317">
    <property type="entry name" value="SET"/>
    <property type="match status" value="1"/>
</dbReference>
<feature type="domain" description="SET" evidence="1">
    <location>
        <begin position="112"/>
        <end position="281"/>
    </location>
</feature>
<evidence type="ECO:0000313" key="3">
    <source>
        <dbReference type="Proteomes" id="UP000076154"/>
    </source>
</evidence>
<dbReference type="STRING" id="39966.A0A369K922"/>
<dbReference type="Gene3D" id="1.10.220.160">
    <property type="match status" value="1"/>
</dbReference>
<organism evidence="2 3">
    <name type="scientific">Hypsizygus marmoreus</name>
    <name type="common">White beech mushroom</name>
    <name type="synonym">Agaricus marmoreus</name>
    <dbReference type="NCBI Taxonomy" id="39966"/>
    <lineage>
        <taxon>Eukaryota</taxon>
        <taxon>Fungi</taxon>
        <taxon>Dikarya</taxon>
        <taxon>Basidiomycota</taxon>
        <taxon>Agaricomycotina</taxon>
        <taxon>Agaricomycetes</taxon>
        <taxon>Agaricomycetidae</taxon>
        <taxon>Agaricales</taxon>
        <taxon>Tricholomatineae</taxon>
        <taxon>Lyophyllaceae</taxon>
        <taxon>Hypsizygus</taxon>
    </lineage>
</organism>
<keyword evidence="3" id="KW-1185">Reference proteome</keyword>
<dbReference type="InterPro" id="IPR046341">
    <property type="entry name" value="SET_dom_sf"/>
</dbReference>
<dbReference type="OrthoDB" id="5945798at2759"/>
<dbReference type="CDD" id="cd20071">
    <property type="entry name" value="SET_SMYD"/>
    <property type="match status" value="1"/>
</dbReference>
<dbReference type="PANTHER" id="PTHR47332">
    <property type="entry name" value="SET DOMAIN-CONTAINING PROTEIN 5"/>
    <property type="match status" value="1"/>
</dbReference>
<evidence type="ECO:0000259" key="1">
    <source>
        <dbReference type="PROSITE" id="PS50280"/>
    </source>
</evidence>
<name>A0A369K922_HYPMA</name>
<protein>
    <submittedName>
        <fullName evidence="2">SET domain-containing protein 5</fullName>
    </submittedName>
</protein>
<dbReference type="Gene3D" id="2.170.270.10">
    <property type="entry name" value="SET domain"/>
    <property type="match status" value="1"/>
</dbReference>
<accession>A0A369K922</accession>
<dbReference type="Pfam" id="PF00856">
    <property type="entry name" value="SET"/>
    <property type="match status" value="1"/>
</dbReference>
<reference evidence="2" key="1">
    <citation type="submission" date="2018-04" db="EMBL/GenBank/DDBJ databases">
        <title>Whole genome sequencing of Hypsizygus marmoreus.</title>
        <authorList>
            <person name="Choi I.-G."/>
            <person name="Min B."/>
            <person name="Kim J.-G."/>
            <person name="Kim S."/>
            <person name="Oh Y.-L."/>
            <person name="Kong W.-S."/>
            <person name="Park H."/>
            <person name="Jeong J."/>
            <person name="Song E.-S."/>
        </authorList>
    </citation>
    <scope>NUCLEOTIDE SEQUENCE [LARGE SCALE GENOMIC DNA]</scope>
    <source>
        <strain evidence="2">51987-8</strain>
    </source>
</reference>
<gene>
    <name evidence="2" type="primary">set5_0</name>
    <name evidence="2" type="ORF">Hypma_001525</name>
</gene>
<sequence>MKRGFLNTKKAARLVELHAPNSPPTKLQPIEANLAVGGVRTDNLPEVSSSTYNISRTMPLNDAYVSTTIPNREDGATLADYPDNWTECIFPGPRPAHAILNMPYFPSHVPKPPMPRHRIHATSAMGLGFFATCDLRMGDLIFAERPLVVMPHALAVPVDNSTPLEQRPLAVAMGYERVLEQLVQKMIPENWAALKALANVHKADETGPIFGIVKTNAFDIFLNAEEASDAIPYSAVFDKISRINHGCIPNAELKFDIHSFSYSLRPVRDIKKGEQIFVSYCDTNEGTAARRQALTPYGFVCSCPRCTDPASDGLRRQISKSLEPLFQYSSASDQAAVLAESVMWMKTIEGAGLQILREYSVHIFFAAKAAKALGHTDEFERYRRMRNNWHKAMHGQIPLDGLL</sequence>
<dbReference type="SUPFAM" id="SSF82199">
    <property type="entry name" value="SET domain"/>
    <property type="match status" value="1"/>
</dbReference>
<evidence type="ECO:0000313" key="2">
    <source>
        <dbReference type="EMBL" id="RDB28333.1"/>
    </source>
</evidence>
<dbReference type="InParanoid" id="A0A369K922"/>
<dbReference type="InterPro" id="IPR001214">
    <property type="entry name" value="SET_dom"/>
</dbReference>
<dbReference type="InterPro" id="IPR053185">
    <property type="entry name" value="SET_domain_protein"/>
</dbReference>
<comment type="caution">
    <text evidence="2">The sequence shown here is derived from an EMBL/GenBank/DDBJ whole genome shotgun (WGS) entry which is preliminary data.</text>
</comment>
<dbReference type="AlphaFoldDB" id="A0A369K922"/>
<dbReference type="PROSITE" id="PS50280">
    <property type="entry name" value="SET"/>
    <property type="match status" value="1"/>
</dbReference>
<proteinExistence type="predicted"/>
<dbReference type="Proteomes" id="UP000076154">
    <property type="component" value="Unassembled WGS sequence"/>
</dbReference>
<dbReference type="PANTHER" id="PTHR47332:SF4">
    <property type="entry name" value="SET DOMAIN-CONTAINING PROTEIN 5"/>
    <property type="match status" value="1"/>
</dbReference>